<keyword evidence="5" id="KW-1185">Reference proteome</keyword>
<dbReference type="Gene3D" id="2.60.220.30">
    <property type="match status" value="1"/>
</dbReference>
<keyword evidence="1" id="KW-0675">Receptor</keyword>
<feature type="compositionally biased region" description="Basic and acidic residues" evidence="2">
    <location>
        <begin position="182"/>
        <end position="196"/>
    </location>
</feature>
<feature type="compositionally biased region" description="Pro residues" evidence="2">
    <location>
        <begin position="420"/>
        <end position="433"/>
    </location>
</feature>
<dbReference type="EMBL" id="CAJFCJ010000002">
    <property type="protein sequence ID" value="CAD5111623.1"/>
    <property type="molecule type" value="Genomic_DNA"/>
</dbReference>
<dbReference type="InterPro" id="IPR000906">
    <property type="entry name" value="ZU5_dom"/>
</dbReference>
<organism evidence="4 5">
    <name type="scientific">Dimorphilus gyrociliatus</name>
    <dbReference type="NCBI Taxonomy" id="2664684"/>
    <lineage>
        <taxon>Eukaryota</taxon>
        <taxon>Metazoa</taxon>
        <taxon>Spiralia</taxon>
        <taxon>Lophotrochozoa</taxon>
        <taxon>Annelida</taxon>
        <taxon>Polychaeta</taxon>
        <taxon>Polychaeta incertae sedis</taxon>
        <taxon>Dinophilidae</taxon>
        <taxon>Dimorphilus</taxon>
    </lineage>
</organism>
<dbReference type="InterPro" id="IPR037936">
    <property type="entry name" value="UNC5A-D"/>
</dbReference>
<dbReference type="SMART" id="SM00218">
    <property type="entry name" value="ZU5"/>
    <property type="match status" value="1"/>
</dbReference>
<evidence type="ECO:0000313" key="5">
    <source>
        <dbReference type="Proteomes" id="UP000549394"/>
    </source>
</evidence>
<feature type="region of interest" description="Disordered" evidence="2">
    <location>
        <begin position="45"/>
        <end position="115"/>
    </location>
</feature>
<evidence type="ECO:0000256" key="2">
    <source>
        <dbReference type="SAM" id="MobiDB-lite"/>
    </source>
</evidence>
<feature type="region of interest" description="Disordered" evidence="2">
    <location>
        <begin position="454"/>
        <end position="475"/>
    </location>
</feature>
<feature type="region of interest" description="Disordered" evidence="2">
    <location>
        <begin position="143"/>
        <end position="163"/>
    </location>
</feature>
<dbReference type="Pfam" id="PF00791">
    <property type="entry name" value="ZU5"/>
    <property type="match status" value="1"/>
</dbReference>
<dbReference type="PROSITE" id="PS51145">
    <property type="entry name" value="ZU5"/>
    <property type="match status" value="1"/>
</dbReference>
<comment type="similarity">
    <text evidence="1">Belongs to the unc-5 family.</text>
</comment>
<feature type="domain" description="ZU5" evidence="3">
    <location>
        <begin position="480"/>
        <end position="618"/>
    </location>
</feature>
<protein>
    <recommendedName>
        <fullName evidence="1">Netrin receptor UNC5</fullName>
    </recommendedName>
</protein>
<feature type="region of interest" description="Disordered" evidence="2">
    <location>
        <begin position="408"/>
        <end position="440"/>
    </location>
</feature>
<dbReference type="FunFam" id="2.60.220.30:FF:000004">
    <property type="entry name" value="tight junction protein ZO-1 isoform X1"/>
    <property type="match status" value="1"/>
</dbReference>
<sequence length="618" mass="69304">MTHEAPEMDVDDEYFFPMAGADNRHSYASGPEDLGEIDAVWNQQEHEHVSQPQHRISGRKHFYRTNSDPSLSTTERVPGIPPYPNPPAYMHGYEPPAVPPLPQKNGPSKSHTDIAHYPYDNELSRRGEPLYSRVHAKQYQVVEQATHKNHQDPKTYSSTPSLREYRNQAVMDDYLANQQDDVKLRVKEASSRREPTYTRVPVRQPLSPATSGYTSDDQKLSRRETRDGSPQSKPPPNRMNYERNRPRSTVVNQAFPKYPGHDRPVSHYVDRPNFDWLQKQKQQKNWVSEADKLAKEESPYGKLSDFQSEVSPPRRNVPTHLDNPIYVDANQIRRAKHSARPGKGNPYSSTSTFQKNDRIIGRLNANKTNGEKLAAIKSSQNAFIKDFILFYFSPACSHFSDYSRFTNQHSYHQDSQQRETPPPPPPPPPPKPPISSSSSFQSYKKLVTSPGFYATSSSNGVPQVQRDRLQSEEGEHEVVATASGVFGYEGGILDSPESGVSIVIPKGAIPHGVQQNIYFKVCKDNSLMPPLDKEKGETLLSPLVMCGPHGLKFDQPVELRLPHCASVNPDSWAFALKSSSDTTSGDGSKWQDVQLAGLDALSQGVVGKNSVSVLVDHF</sequence>
<reference evidence="4 5" key="1">
    <citation type="submission" date="2020-08" db="EMBL/GenBank/DDBJ databases">
        <authorList>
            <person name="Hejnol A."/>
        </authorList>
    </citation>
    <scope>NUCLEOTIDE SEQUENCE [LARGE SCALE GENOMIC DNA]</scope>
</reference>
<dbReference type="AlphaFoldDB" id="A0A7I8V5X1"/>
<dbReference type="GO" id="GO:0005042">
    <property type="term" value="F:netrin receptor activity"/>
    <property type="evidence" value="ECO:0007669"/>
    <property type="project" value="UniProtKB-UniRule"/>
</dbReference>
<dbReference type="OrthoDB" id="418634at2759"/>
<dbReference type="Proteomes" id="UP000549394">
    <property type="component" value="Unassembled WGS sequence"/>
</dbReference>
<comment type="function">
    <text evidence="1">Receptor for netrin required for axon guidance. Mediates axon repulsion of neuronal growth cones in the developing nervous system upon ligand binding.</text>
</comment>
<dbReference type="PANTHER" id="PTHR12582:SF47">
    <property type="entry name" value="NETRIN RECEPTOR UNC-5"/>
    <property type="match status" value="1"/>
</dbReference>
<keyword evidence="1" id="KW-0217">Developmental protein</keyword>
<evidence type="ECO:0000259" key="3">
    <source>
        <dbReference type="PROSITE" id="PS51145"/>
    </source>
</evidence>
<dbReference type="GO" id="GO:0005886">
    <property type="term" value="C:plasma membrane"/>
    <property type="evidence" value="ECO:0007669"/>
    <property type="project" value="UniProtKB-SubCell"/>
</dbReference>
<accession>A0A7I8V5X1</accession>
<feature type="region of interest" description="Disordered" evidence="2">
    <location>
        <begin position="298"/>
        <end position="322"/>
    </location>
</feature>
<evidence type="ECO:0000313" key="4">
    <source>
        <dbReference type="EMBL" id="CAD5111623.1"/>
    </source>
</evidence>
<feature type="region of interest" description="Disordered" evidence="2">
    <location>
        <begin position="182"/>
        <end position="249"/>
    </location>
</feature>
<gene>
    <name evidence="4" type="ORF">DGYR_LOCUS886</name>
</gene>
<comment type="subcellular location">
    <subcellularLocation>
        <location evidence="1">Cell membrane</location>
        <topology evidence="1">Single-pass type I membrane protein</topology>
    </subcellularLocation>
</comment>
<feature type="compositionally biased region" description="Polar residues" evidence="2">
    <location>
        <begin position="64"/>
        <end position="75"/>
    </location>
</feature>
<keyword evidence="1" id="KW-0393">Immunoglobulin domain</keyword>
<name>A0A7I8V5X1_9ANNE</name>
<comment type="caution">
    <text evidence="4">The sequence shown here is derived from an EMBL/GenBank/DDBJ whole genome shotgun (WGS) entry which is preliminary data.</text>
</comment>
<feature type="compositionally biased region" description="Basic and acidic residues" evidence="2">
    <location>
        <begin position="465"/>
        <end position="475"/>
    </location>
</feature>
<dbReference type="PANTHER" id="PTHR12582">
    <property type="entry name" value="NETRIN RECEPTOR UNC5"/>
    <property type="match status" value="1"/>
</dbReference>
<evidence type="ECO:0000256" key="1">
    <source>
        <dbReference type="RuleBase" id="RU367033"/>
    </source>
</evidence>
<feature type="compositionally biased region" description="Basic and acidic residues" evidence="2">
    <location>
        <begin position="216"/>
        <end position="227"/>
    </location>
</feature>
<proteinExistence type="inferred from homology"/>